<organism evidence="2 4">
    <name type="scientific">Bacteroides cellulosilyticus</name>
    <dbReference type="NCBI Taxonomy" id="246787"/>
    <lineage>
        <taxon>Bacteria</taxon>
        <taxon>Pseudomonadati</taxon>
        <taxon>Bacteroidota</taxon>
        <taxon>Bacteroidia</taxon>
        <taxon>Bacteroidales</taxon>
        <taxon>Bacteroidaceae</taxon>
        <taxon>Bacteroides</taxon>
    </lineage>
</organism>
<evidence type="ECO:0000313" key="4">
    <source>
        <dbReference type="Proteomes" id="UP000448877"/>
    </source>
</evidence>
<dbReference type="GeneID" id="66308475"/>
<dbReference type="Proteomes" id="UP001266995">
    <property type="component" value="Unassembled WGS sequence"/>
</dbReference>
<sequence>MKKEKGNGNLKPFEKGKVSRDQAVEAGRKGGLASVEAKKKKKKLRELCEIFGELPVYSDKAKKLMEEMGVSEEDMTNKMAAVIGVFKKAAAGDVQAFNAIRDITGEKPKDEVDSKVATNVTVNYVKSGAKFASSEDEVNDERK</sequence>
<reference evidence="3" key="2">
    <citation type="submission" date="2023-08" db="EMBL/GenBank/DDBJ databases">
        <title>Reintroducing virulent viruses to syntetic microbiomes.</title>
        <authorList>
            <person name="Wilde J."/>
            <person name="Boyes R."/>
            <person name="Robinson A.V."/>
            <person name="Daisley B.A."/>
            <person name="Allen-Vercoe E."/>
        </authorList>
    </citation>
    <scope>NUCLEOTIDE SEQUENCE</scope>
    <source>
        <strain evidence="3">225I_12FAA</strain>
    </source>
</reference>
<comment type="caution">
    <text evidence="2">The sequence shown here is derived from an EMBL/GenBank/DDBJ whole genome shotgun (WGS) entry which is preliminary data.</text>
</comment>
<dbReference type="RefSeq" id="WP_149920583.1">
    <property type="nucleotide sequence ID" value="NZ_CP072251.1"/>
</dbReference>
<protein>
    <submittedName>
        <fullName evidence="2">Uncharacterized protein</fullName>
    </submittedName>
</protein>
<evidence type="ECO:0000256" key="1">
    <source>
        <dbReference type="SAM" id="MobiDB-lite"/>
    </source>
</evidence>
<evidence type="ECO:0000313" key="2">
    <source>
        <dbReference type="EMBL" id="KAA5412718.1"/>
    </source>
</evidence>
<name>A0A642PRK2_9BACE</name>
<accession>A0A642PRK2</accession>
<feature type="compositionally biased region" description="Basic and acidic residues" evidence="1">
    <location>
        <begin position="1"/>
        <end position="28"/>
    </location>
</feature>
<proteinExistence type="predicted"/>
<gene>
    <name evidence="2" type="ORF">F2Y81_24885</name>
    <name evidence="3" type="ORF">RO785_12950</name>
</gene>
<reference evidence="2 4" key="1">
    <citation type="journal article" date="2019" name="Nat. Med.">
        <title>A library of human gut bacterial isolates paired with longitudinal multiomics data enables mechanistic microbiome research.</title>
        <authorList>
            <person name="Poyet M."/>
            <person name="Groussin M."/>
            <person name="Gibbons S.M."/>
            <person name="Avila-Pacheco J."/>
            <person name="Jiang X."/>
            <person name="Kearney S.M."/>
            <person name="Perrotta A.R."/>
            <person name="Berdy B."/>
            <person name="Zhao S."/>
            <person name="Lieberman T.D."/>
            <person name="Swanson P.K."/>
            <person name="Smith M."/>
            <person name="Roesemann S."/>
            <person name="Alexander J.E."/>
            <person name="Rich S.A."/>
            <person name="Livny J."/>
            <person name="Vlamakis H."/>
            <person name="Clish C."/>
            <person name="Bullock K."/>
            <person name="Deik A."/>
            <person name="Scott J."/>
            <person name="Pierce K.A."/>
            <person name="Xavier R.J."/>
            <person name="Alm E.J."/>
        </authorList>
    </citation>
    <scope>NUCLEOTIDE SEQUENCE [LARGE SCALE GENOMIC DNA]</scope>
    <source>
        <strain evidence="2 4">BIOML-A6</strain>
    </source>
</reference>
<dbReference type="AlphaFoldDB" id="A0A642PRK2"/>
<dbReference type="EMBL" id="VVYV01000063">
    <property type="protein sequence ID" value="KAA5412718.1"/>
    <property type="molecule type" value="Genomic_DNA"/>
</dbReference>
<dbReference type="EMBL" id="JAVSNH010000001">
    <property type="protein sequence ID" value="MDT4511878.1"/>
    <property type="molecule type" value="Genomic_DNA"/>
</dbReference>
<evidence type="ECO:0000313" key="3">
    <source>
        <dbReference type="EMBL" id="MDT4511878.1"/>
    </source>
</evidence>
<dbReference type="Proteomes" id="UP000448877">
    <property type="component" value="Unassembled WGS sequence"/>
</dbReference>
<feature type="region of interest" description="Disordered" evidence="1">
    <location>
        <begin position="1"/>
        <end position="32"/>
    </location>
</feature>